<organism evidence="3 4">
    <name type="scientific">Jeotgalicoccus saudimassiliensis</name>
    <dbReference type="NCBI Taxonomy" id="1461582"/>
    <lineage>
        <taxon>Bacteria</taxon>
        <taxon>Bacillati</taxon>
        <taxon>Bacillota</taxon>
        <taxon>Bacilli</taxon>
        <taxon>Bacillales</taxon>
        <taxon>Staphylococcaceae</taxon>
        <taxon>Jeotgalicoccus</taxon>
    </lineage>
</organism>
<accession>A0A078M802</accession>
<dbReference type="RefSeq" id="WP_035809762.1">
    <property type="nucleotide sequence ID" value="NZ_CCSE01000001.1"/>
</dbReference>
<dbReference type="PANTHER" id="PTHR38041:SF1">
    <property type="entry name" value="CHORISMATE MUTASE"/>
    <property type="match status" value="1"/>
</dbReference>
<dbReference type="eggNOG" id="COG1605">
    <property type="taxonomic scope" value="Bacteria"/>
</dbReference>
<evidence type="ECO:0000259" key="2">
    <source>
        <dbReference type="PROSITE" id="PS51168"/>
    </source>
</evidence>
<dbReference type="Proteomes" id="UP000044136">
    <property type="component" value="Unassembled WGS sequence"/>
</dbReference>
<dbReference type="InterPro" id="IPR036979">
    <property type="entry name" value="CM_dom_sf"/>
</dbReference>
<dbReference type="NCBIfam" id="TIGR01805">
    <property type="entry name" value="CM_mono_grmpos"/>
    <property type="match status" value="1"/>
</dbReference>
<evidence type="ECO:0000313" key="4">
    <source>
        <dbReference type="Proteomes" id="UP000044136"/>
    </source>
</evidence>
<proteinExistence type="predicted"/>
<dbReference type="EMBL" id="CCSE01000001">
    <property type="protein sequence ID" value="CEA01512.1"/>
    <property type="molecule type" value="Genomic_DNA"/>
</dbReference>
<dbReference type="PANTHER" id="PTHR38041">
    <property type="entry name" value="CHORISMATE MUTASE"/>
    <property type="match status" value="1"/>
</dbReference>
<dbReference type="GO" id="GO:0046417">
    <property type="term" value="P:chorismate metabolic process"/>
    <property type="evidence" value="ECO:0007669"/>
    <property type="project" value="InterPro"/>
</dbReference>
<dbReference type="Gene3D" id="1.20.59.10">
    <property type="entry name" value="Chorismate mutase"/>
    <property type="match status" value="1"/>
</dbReference>
<dbReference type="AlphaFoldDB" id="A0A078M802"/>
<dbReference type="GO" id="GO:0009697">
    <property type="term" value="P:salicylic acid biosynthetic process"/>
    <property type="evidence" value="ECO:0007669"/>
    <property type="project" value="TreeGrafter"/>
</dbReference>
<feature type="domain" description="Chorismate mutase" evidence="2">
    <location>
        <begin position="1"/>
        <end position="88"/>
    </location>
</feature>
<dbReference type="GO" id="GO:0004106">
    <property type="term" value="F:chorismate mutase activity"/>
    <property type="evidence" value="ECO:0007669"/>
    <property type="project" value="InterPro"/>
</dbReference>
<dbReference type="HOGENOM" id="CLU_131518_3_3_9"/>
<keyword evidence="1" id="KW-0413">Isomerase</keyword>
<dbReference type="InterPro" id="IPR051331">
    <property type="entry name" value="Chorismate_mutase-related"/>
</dbReference>
<sequence>MGRHEELRKEIDSIDRQLVQLFEKRMKVSTEIAEYKLANNVPVLDSQREKMVINRNISHLNDHTLDTYISEFSKHLMELSRRRQQECLHSQHTKTC</sequence>
<dbReference type="PROSITE" id="PS51168">
    <property type="entry name" value="CHORISMATE_MUT_2"/>
    <property type="match status" value="1"/>
</dbReference>
<reference evidence="3 4" key="1">
    <citation type="submission" date="2014-07" db="EMBL/GenBank/DDBJ databases">
        <authorList>
            <person name="Urmite Genomes Urmite Genomes"/>
        </authorList>
    </citation>
    <scope>NUCLEOTIDE SEQUENCE [LARGE SCALE GENOMIC DNA]</scope>
    <source>
        <strain evidence="3 4">13MG44_air</strain>
    </source>
</reference>
<dbReference type="STRING" id="1461582.BN1048_01397"/>
<protein>
    <recommendedName>
        <fullName evidence="2">Chorismate mutase domain-containing protein</fullName>
    </recommendedName>
</protein>
<dbReference type="SUPFAM" id="SSF48600">
    <property type="entry name" value="Chorismate mutase II"/>
    <property type="match status" value="1"/>
</dbReference>
<dbReference type="OrthoDB" id="9802281at2"/>
<keyword evidence="4" id="KW-1185">Reference proteome</keyword>
<dbReference type="InterPro" id="IPR011279">
    <property type="entry name" value="Chorismate_mutase_GmP"/>
</dbReference>
<evidence type="ECO:0000313" key="3">
    <source>
        <dbReference type="EMBL" id="CEA01512.1"/>
    </source>
</evidence>
<dbReference type="InterPro" id="IPR036263">
    <property type="entry name" value="Chorismate_II_sf"/>
</dbReference>
<dbReference type="SMART" id="SM00830">
    <property type="entry name" value="CM_2"/>
    <property type="match status" value="1"/>
</dbReference>
<gene>
    <name evidence="3" type="ORF">BN1048_01397</name>
</gene>
<evidence type="ECO:0000256" key="1">
    <source>
        <dbReference type="ARBA" id="ARBA00023235"/>
    </source>
</evidence>
<dbReference type="InterPro" id="IPR002701">
    <property type="entry name" value="CM_II_prokaryot"/>
</dbReference>
<dbReference type="Pfam" id="PF01817">
    <property type="entry name" value="CM_2"/>
    <property type="match status" value="1"/>
</dbReference>
<name>A0A078M802_9STAP</name>